<evidence type="ECO:0000313" key="3">
    <source>
        <dbReference type="Proteomes" id="UP000198346"/>
    </source>
</evidence>
<dbReference type="EMBL" id="FZQA01000009">
    <property type="protein sequence ID" value="SNT75732.1"/>
    <property type="molecule type" value="Genomic_DNA"/>
</dbReference>
<evidence type="ECO:0000259" key="1">
    <source>
        <dbReference type="Pfam" id="PF00857"/>
    </source>
</evidence>
<dbReference type="OrthoDB" id="9789777at2"/>
<reference evidence="2 3" key="1">
    <citation type="submission" date="2017-07" db="EMBL/GenBank/DDBJ databases">
        <authorList>
            <person name="Sun Z.S."/>
            <person name="Albrecht U."/>
            <person name="Echele G."/>
            <person name="Lee C.C."/>
        </authorList>
    </citation>
    <scope>NUCLEOTIDE SEQUENCE [LARGE SCALE GENOMIC DNA]</scope>
    <source>
        <strain evidence="2 3">CGMCC 1.12710</strain>
    </source>
</reference>
<feature type="domain" description="Isochorismatase-like" evidence="1">
    <location>
        <begin position="23"/>
        <end position="174"/>
    </location>
</feature>
<accession>A0A239Q0L4</accession>
<dbReference type="Proteomes" id="UP000198346">
    <property type="component" value="Unassembled WGS sequence"/>
</dbReference>
<dbReference type="InterPro" id="IPR053152">
    <property type="entry name" value="Hydrolase_YcaC-like"/>
</dbReference>
<gene>
    <name evidence="2" type="ORF">SAMN06297382_2881</name>
</gene>
<name>A0A239Q0L4_9PROT</name>
<dbReference type="RefSeq" id="WP_089413307.1">
    <property type="nucleotide sequence ID" value="NZ_FZQA01000009.1"/>
</dbReference>
<dbReference type="InterPro" id="IPR036380">
    <property type="entry name" value="Isochorismatase-like_sf"/>
</dbReference>
<proteinExistence type="predicted"/>
<evidence type="ECO:0000313" key="2">
    <source>
        <dbReference type="EMBL" id="SNT75732.1"/>
    </source>
</evidence>
<dbReference type="AlphaFoldDB" id="A0A239Q0L4"/>
<dbReference type="PANTHER" id="PTHR43559:SF1">
    <property type="entry name" value="HYDROLASE"/>
    <property type="match status" value="1"/>
</dbReference>
<dbReference type="SUPFAM" id="SSF52499">
    <property type="entry name" value="Isochorismatase-like hydrolases"/>
    <property type="match status" value="1"/>
</dbReference>
<sequence>MNRSTESSSSKSFGLLLNPEHCVVVLIDYLADFSAGLPPEEAQRFTEVVGLLLKTAEGLKIPTIVTARSNRARNAKLINTDSHGSWKNAIWRETINPWANDSFRDHIRSCQRNRLILCGMWSDDSITFAALSALEEGFDVYLVVDATRGTSSDIHNTAMARMTQMGTVPISTRQLILEWKGSVE</sequence>
<organism evidence="2 3">
    <name type="scientific">Amphiplicatus metriothermophilus</name>
    <dbReference type="NCBI Taxonomy" id="1519374"/>
    <lineage>
        <taxon>Bacteria</taxon>
        <taxon>Pseudomonadati</taxon>
        <taxon>Pseudomonadota</taxon>
        <taxon>Alphaproteobacteria</taxon>
        <taxon>Parvularculales</taxon>
        <taxon>Parvularculaceae</taxon>
        <taxon>Amphiplicatus</taxon>
    </lineage>
</organism>
<protein>
    <submittedName>
        <fullName evidence="2">Nicotinamidase-related amidase</fullName>
    </submittedName>
</protein>
<dbReference type="Pfam" id="PF00857">
    <property type="entry name" value="Isochorismatase"/>
    <property type="match status" value="1"/>
</dbReference>
<keyword evidence="3" id="KW-1185">Reference proteome</keyword>
<dbReference type="PANTHER" id="PTHR43559">
    <property type="entry name" value="HYDROLASE YCAC-RELATED"/>
    <property type="match status" value="1"/>
</dbReference>
<dbReference type="InterPro" id="IPR000868">
    <property type="entry name" value="Isochorismatase-like_dom"/>
</dbReference>
<dbReference type="Gene3D" id="3.40.50.850">
    <property type="entry name" value="Isochorismatase-like"/>
    <property type="match status" value="1"/>
</dbReference>